<keyword evidence="3" id="KW-0813">Transport</keyword>
<evidence type="ECO:0000256" key="9">
    <source>
        <dbReference type="SAM" id="MobiDB-lite"/>
    </source>
</evidence>
<feature type="compositionally biased region" description="Basic and acidic residues" evidence="9">
    <location>
        <begin position="468"/>
        <end position="478"/>
    </location>
</feature>
<feature type="transmembrane region" description="Helical" evidence="10">
    <location>
        <begin position="333"/>
        <end position="352"/>
    </location>
</feature>
<evidence type="ECO:0000256" key="1">
    <source>
        <dbReference type="ARBA" id="ARBA00004141"/>
    </source>
</evidence>
<feature type="transmembrane region" description="Helical" evidence="10">
    <location>
        <begin position="261"/>
        <end position="282"/>
    </location>
</feature>
<name>A0AAU9WJV4_9CNID</name>
<protein>
    <recommendedName>
        <fullName evidence="13">Protein FAM26F</fullName>
    </recommendedName>
</protein>
<dbReference type="Proteomes" id="UP001159428">
    <property type="component" value="Unassembled WGS sequence"/>
</dbReference>
<dbReference type="AlphaFoldDB" id="A0AAU9WJV4"/>
<keyword evidence="12" id="KW-1185">Reference proteome</keyword>
<feature type="transmembrane region" description="Helical" evidence="10">
    <location>
        <begin position="211"/>
        <end position="233"/>
    </location>
</feature>
<evidence type="ECO:0000256" key="4">
    <source>
        <dbReference type="ARBA" id="ARBA00022692"/>
    </source>
</evidence>
<comment type="similarity">
    <text evidence="2">Belongs to the CALHM family.</text>
</comment>
<feature type="transmembrane region" description="Helical" evidence="10">
    <location>
        <begin position="23"/>
        <end position="40"/>
    </location>
</feature>
<comment type="caution">
    <text evidence="11">The sequence shown here is derived from an EMBL/GenBank/DDBJ whole genome shotgun (WGS) entry which is preliminary data.</text>
</comment>
<keyword evidence="5 10" id="KW-1133">Transmembrane helix</keyword>
<organism evidence="11 12">
    <name type="scientific">Pocillopora meandrina</name>
    <dbReference type="NCBI Taxonomy" id="46732"/>
    <lineage>
        <taxon>Eukaryota</taxon>
        <taxon>Metazoa</taxon>
        <taxon>Cnidaria</taxon>
        <taxon>Anthozoa</taxon>
        <taxon>Hexacorallia</taxon>
        <taxon>Scleractinia</taxon>
        <taxon>Astrocoeniina</taxon>
        <taxon>Pocilloporidae</taxon>
        <taxon>Pocillopora</taxon>
    </lineage>
</organism>
<feature type="region of interest" description="Disordered" evidence="9">
    <location>
        <begin position="503"/>
        <end position="526"/>
    </location>
</feature>
<dbReference type="PANTHER" id="PTHR32261:SF1">
    <property type="entry name" value="CALCIUM HOMEOSTASIS MODULATOR PROTEIN"/>
    <property type="match status" value="1"/>
</dbReference>
<comment type="subcellular location">
    <subcellularLocation>
        <location evidence="1">Membrane</location>
        <topology evidence="1">Multi-pass membrane protein</topology>
    </subcellularLocation>
</comment>
<evidence type="ECO:0000256" key="10">
    <source>
        <dbReference type="SAM" id="Phobius"/>
    </source>
</evidence>
<dbReference type="InterPro" id="IPR029569">
    <property type="entry name" value="CALHM"/>
</dbReference>
<keyword evidence="6" id="KW-0406">Ion transport</keyword>
<evidence type="ECO:0000256" key="6">
    <source>
        <dbReference type="ARBA" id="ARBA00023065"/>
    </source>
</evidence>
<keyword evidence="4 10" id="KW-0812">Transmembrane</keyword>
<keyword evidence="7 10" id="KW-0472">Membrane</keyword>
<feature type="region of interest" description="Disordered" evidence="9">
    <location>
        <begin position="438"/>
        <end position="487"/>
    </location>
</feature>
<dbReference type="Pfam" id="PF14798">
    <property type="entry name" value="Ca_hom_mod"/>
    <property type="match status" value="2"/>
</dbReference>
<evidence type="ECO:0000256" key="7">
    <source>
        <dbReference type="ARBA" id="ARBA00023136"/>
    </source>
</evidence>
<evidence type="ECO:0000256" key="5">
    <source>
        <dbReference type="ARBA" id="ARBA00022989"/>
    </source>
</evidence>
<proteinExistence type="inferred from homology"/>
<evidence type="ECO:0000256" key="3">
    <source>
        <dbReference type="ARBA" id="ARBA00022448"/>
    </source>
</evidence>
<evidence type="ECO:0000256" key="8">
    <source>
        <dbReference type="ARBA" id="ARBA00023303"/>
    </source>
</evidence>
<dbReference type="PANTHER" id="PTHR32261">
    <property type="entry name" value="CALCIUM HOMEOSTASIS MODULATOR PROTEIN"/>
    <property type="match status" value="1"/>
</dbReference>
<sequence>MVAGCCRLPRNLRRVIWQRSRRFVYLSTLPPVVWLLFVLFDTKYYVCAKLGSLETRLNKTTPDEHPEILSEFEAANTESQVIGFIMLSITMLFATISISVDRCCSKSDTAIKDQQEYEHYLAEEEIRLFNQKVEPLAKEQAKVHVEALFEKYRETGDNKEMIHNMNTVLPSFTGLFKRSRRSLMYGSIAAVTIGLEGFFESIVFSCPCEGHFAYGLAFLWAPAVLLFLIGILVDRDLWRHSRRNSVTKKETKPFTRRHLKALLTIIDVLVRASIAPVAWLILSFLQQQYYTCAFFGPPLTSGFTARNTTEKCSFKLDLRTRLQEEHYKTRSQIAGWSLMLVAMSVLFTTICIRRCVRKGKHLKIPSLDYYHHVEAKEALEHYHNEAKELAKKKAKKGIDELFKKTETKEFNSRLQNIAKEIQDTYGCFFIIPPESPTYTSPSTAPKDSPEFPSHASPTVNHSLVSDGSEVKNEGEKHGLSSATNTPRLSPTCQTAYISYKGHTKPAFNRQNASSRSQKETVSEAAL</sequence>
<feature type="transmembrane region" description="Helical" evidence="10">
    <location>
        <begin position="81"/>
        <end position="100"/>
    </location>
</feature>
<evidence type="ECO:0008006" key="13">
    <source>
        <dbReference type="Google" id="ProtNLM"/>
    </source>
</evidence>
<evidence type="ECO:0000313" key="12">
    <source>
        <dbReference type="Proteomes" id="UP001159428"/>
    </source>
</evidence>
<dbReference type="GO" id="GO:1904669">
    <property type="term" value="P:ATP export"/>
    <property type="evidence" value="ECO:0007669"/>
    <property type="project" value="UniProtKB-ARBA"/>
</dbReference>
<gene>
    <name evidence="11" type="ORF">PMEA_00006432</name>
</gene>
<dbReference type="EMBL" id="CALNXJ010000015">
    <property type="protein sequence ID" value="CAH3116446.1"/>
    <property type="molecule type" value="Genomic_DNA"/>
</dbReference>
<keyword evidence="8" id="KW-0407">Ion channel</keyword>
<feature type="compositionally biased region" description="Polar residues" evidence="9">
    <location>
        <begin position="455"/>
        <end position="465"/>
    </location>
</feature>
<dbReference type="GO" id="GO:0005886">
    <property type="term" value="C:plasma membrane"/>
    <property type="evidence" value="ECO:0007669"/>
    <property type="project" value="TreeGrafter"/>
</dbReference>
<accession>A0AAU9WJV4</accession>
<feature type="transmembrane region" description="Helical" evidence="10">
    <location>
        <begin position="183"/>
        <end position="205"/>
    </location>
</feature>
<feature type="compositionally biased region" description="Basic and acidic residues" evidence="9">
    <location>
        <begin position="516"/>
        <end position="526"/>
    </location>
</feature>
<evidence type="ECO:0000313" key="11">
    <source>
        <dbReference type="EMBL" id="CAH3116446.1"/>
    </source>
</evidence>
<dbReference type="GO" id="GO:0005261">
    <property type="term" value="F:monoatomic cation channel activity"/>
    <property type="evidence" value="ECO:0007669"/>
    <property type="project" value="TreeGrafter"/>
</dbReference>
<evidence type="ECO:0000256" key="2">
    <source>
        <dbReference type="ARBA" id="ARBA00008497"/>
    </source>
</evidence>
<reference evidence="11 12" key="1">
    <citation type="submission" date="2022-05" db="EMBL/GenBank/DDBJ databases">
        <authorList>
            <consortium name="Genoscope - CEA"/>
            <person name="William W."/>
        </authorList>
    </citation>
    <scope>NUCLEOTIDE SEQUENCE [LARGE SCALE GENOMIC DNA]</scope>
</reference>